<evidence type="ECO:0000256" key="6">
    <source>
        <dbReference type="ARBA" id="ARBA00023242"/>
    </source>
</evidence>
<evidence type="ECO:0000256" key="3">
    <source>
        <dbReference type="ARBA" id="ARBA00022782"/>
    </source>
</evidence>
<dbReference type="InterPro" id="IPR009057">
    <property type="entry name" value="Homeodomain-like_sf"/>
</dbReference>
<dbReference type="InterPro" id="IPR006447">
    <property type="entry name" value="Myb_dom_plants"/>
</dbReference>
<dbReference type="PANTHER" id="PTHR31496">
    <property type="entry name" value="TRANSCRIPTION FACTOR KAN2-RELATED"/>
    <property type="match status" value="1"/>
</dbReference>
<comment type="caution">
    <text evidence="8">The sequence shown here is derived from an EMBL/GenBank/DDBJ whole genome shotgun (WGS) entry which is preliminary data.</text>
</comment>
<keyword evidence="4" id="KW-0805">Transcription regulation</keyword>
<dbReference type="AlphaFoldDB" id="A0A5N5IUK3"/>
<keyword evidence="3" id="KW-0221">Differentiation</keyword>
<dbReference type="GO" id="GO:0000976">
    <property type="term" value="F:transcription cis-regulatory region binding"/>
    <property type="evidence" value="ECO:0007669"/>
    <property type="project" value="InterPro"/>
</dbReference>
<name>A0A5N5IUK3_9ROSI</name>
<evidence type="ECO:0000256" key="1">
    <source>
        <dbReference type="ARBA" id="ARBA00004123"/>
    </source>
</evidence>
<dbReference type="GO" id="GO:0006355">
    <property type="term" value="P:regulation of DNA-templated transcription"/>
    <property type="evidence" value="ECO:0007669"/>
    <property type="project" value="InterPro"/>
</dbReference>
<dbReference type="PANTHER" id="PTHR31496:SF53">
    <property type="entry name" value="MYB-LIKE DOMAIN-CONTAINING PROTEIN"/>
    <property type="match status" value="1"/>
</dbReference>
<dbReference type="Pfam" id="PF00249">
    <property type="entry name" value="Myb_DNA-binding"/>
    <property type="match status" value="1"/>
</dbReference>
<evidence type="ECO:0000256" key="4">
    <source>
        <dbReference type="ARBA" id="ARBA00023015"/>
    </source>
</evidence>
<dbReference type="NCBIfam" id="TIGR01557">
    <property type="entry name" value="myb_SHAQKYF"/>
    <property type="match status" value="1"/>
</dbReference>
<reference evidence="9" key="1">
    <citation type="journal article" date="2019" name="Gigascience">
        <title>De novo genome assembly of the endangered Acer yangbiense, a plant species with extremely small populations endemic to Yunnan Province, China.</title>
        <authorList>
            <person name="Yang J."/>
            <person name="Wariss H.M."/>
            <person name="Tao L."/>
            <person name="Zhang R."/>
            <person name="Yun Q."/>
            <person name="Hollingsworth P."/>
            <person name="Dao Z."/>
            <person name="Luo G."/>
            <person name="Guo H."/>
            <person name="Ma Y."/>
            <person name="Sun W."/>
        </authorList>
    </citation>
    <scope>NUCLEOTIDE SEQUENCE [LARGE SCALE GENOMIC DNA]</scope>
    <source>
        <strain evidence="9">cv. br00</strain>
    </source>
</reference>
<evidence type="ECO:0000259" key="7">
    <source>
        <dbReference type="Pfam" id="PF00249"/>
    </source>
</evidence>
<dbReference type="InterPro" id="IPR044847">
    <property type="entry name" value="KAN_fam"/>
</dbReference>
<evidence type="ECO:0000313" key="8">
    <source>
        <dbReference type="EMBL" id="KAB5511119.1"/>
    </source>
</evidence>
<keyword evidence="2" id="KW-0217">Developmental protein</keyword>
<dbReference type="SUPFAM" id="SSF46689">
    <property type="entry name" value="Homeodomain-like"/>
    <property type="match status" value="1"/>
</dbReference>
<evidence type="ECO:0000313" key="9">
    <source>
        <dbReference type="Proteomes" id="UP000326939"/>
    </source>
</evidence>
<keyword evidence="6" id="KW-0539">Nucleus</keyword>
<dbReference type="GO" id="GO:0005634">
    <property type="term" value="C:nucleus"/>
    <property type="evidence" value="ECO:0007669"/>
    <property type="project" value="UniProtKB-SubCell"/>
</dbReference>
<dbReference type="FunFam" id="1.10.10.60:FF:000002">
    <property type="entry name" value="Myb family transcription factor"/>
    <property type="match status" value="1"/>
</dbReference>
<evidence type="ECO:0000256" key="2">
    <source>
        <dbReference type="ARBA" id="ARBA00022473"/>
    </source>
</evidence>
<sequence length="490" mass="53823">MSRNGIFDQQSLNLIPDLSLHISLPNSAPSSICSGTNDGDSGFDIWRKDDGVKSHSESSIRVGSQADTELSLANPTSTAALEAESPWRKNYYGGRGTGCLEDHHRHDQARQRNLLLQSSSNGHMSHINHGISALDVSGLKPIKGIPVYNSWNSSGDYNIDPRFSSNQMPYSPSCTPFSSSNSSAYHHTSSFQACRMGTSAPRFNGMSMESLRVPQYQQYHQYGAAAGVRGGGAEVYGSGGMIRSRFMPKLHSKRNMRAPRMRWTSSLHSRFVHAVELLGGHERATPKSVLELMDVKDLTLAHVKSHLQMYRTVKSTDCRPAASSDGSGDEDFVSGTTCISQNDSYLVNQKGSSNELNLQHDNGCTDSPTTPWSNSSRTEKFLYLCGSIKHPHLLGYLILQLISISICRHNERNLPRLISIEESKNGGETEMYCFDITASSKVGMNKQLIIFLNFCSKGGWMHSSSRDLDGLGEETLSSQQASGNKVEVSI</sequence>
<proteinExistence type="predicted"/>
<accession>A0A5N5IUK3</accession>
<dbReference type="InterPro" id="IPR001005">
    <property type="entry name" value="SANT/Myb"/>
</dbReference>
<gene>
    <name evidence="8" type="ORF">DKX38_030205</name>
</gene>
<keyword evidence="5" id="KW-0804">Transcription</keyword>
<evidence type="ECO:0000256" key="5">
    <source>
        <dbReference type="ARBA" id="ARBA00023163"/>
    </source>
</evidence>
<dbReference type="Gene3D" id="1.10.10.60">
    <property type="entry name" value="Homeodomain-like"/>
    <property type="match status" value="1"/>
</dbReference>
<dbReference type="Proteomes" id="UP000326939">
    <property type="component" value="Unassembled WGS sequence"/>
</dbReference>
<protein>
    <recommendedName>
        <fullName evidence="7">Myb-like domain-containing protein</fullName>
    </recommendedName>
</protein>
<keyword evidence="9" id="KW-1185">Reference proteome</keyword>
<feature type="domain" description="Myb-like" evidence="7">
    <location>
        <begin position="260"/>
        <end position="311"/>
    </location>
</feature>
<dbReference type="EMBL" id="VDCV01000030">
    <property type="protein sequence ID" value="KAB5511119.1"/>
    <property type="molecule type" value="Genomic_DNA"/>
</dbReference>
<comment type="subcellular location">
    <subcellularLocation>
        <location evidence="1">Nucleus</location>
    </subcellularLocation>
</comment>
<dbReference type="GO" id="GO:0010158">
    <property type="term" value="P:abaxial cell fate specification"/>
    <property type="evidence" value="ECO:0007669"/>
    <property type="project" value="InterPro"/>
</dbReference>
<organism evidence="8 9">
    <name type="scientific">Salix brachista</name>
    <dbReference type="NCBI Taxonomy" id="2182728"/>
    <lineage>
        <taxon>Eukaryota</taxon>
        <taxon>Viridiplantae</taxon>
        <taxon>Streptophyta</taxon>
        <taxon>Embryophyta</taxon>
        <taxon>Tracheophyta</taxon>
        <taxon>Spermatophyta</taxon>
        <taxon>Magnoliopsida</taxon>
        <taxon>eudicotyledons</taxon>
        <taxon>Gunneridae</taxon>
        <taxon>Pentapetalae</taxon>
        <taxon>rosids</taxon>
        <taxon>fabids</taxon>
        <taxon>Malpighiales</taxon>
        <taxon>Salicaceae</taxon>
        <taxon>Saliceae</taxon>
        <taxon>Salix</taxon>
    </lineage>
</organism>